<organism evidence="2 3">
    <name type="scientific">Streptomyces siderophoricus</name>
    <dbReference type="NCBI Taxonomy" id="2802281"/>
    <lineage>
        <taxon>Bacteria</taxon>
        <taxon>Bacillati</taxon>
        <taxon>Actinomycetota</taxon>
        <taxon>Actinomycetes</taxon>
        <taxon>Kitasatosporales</taxon>
        <taxon>Streptomycetaceae</taxon>
        <taxon>Streptomyces</taxon>
    </lineage>
</organism>
<sequence length="274" mass="30762">MHPANKPKRITSWHVIGAQLSHFRKAARLTQPALAEAVGLHEDTIGSIEQGRRALKIDLAETLDELLDTKGALVVAVSKVPEREKLPAFVQSLVEHEEEALTLLSYQNQVVPGLLQTEQYARAVFDCLYPPLDEQQADEWVSARLDRQKLLERKKPRPMLNFVLEEVVLHRPIGGPGALRDQIRHLRRCAELPFLGLQIMPTTRAAHASLDGPLILLETPDHDHLAYIEAQRISFLVDDPDEVSVYEQKYGMLRSQALTPEETMSLLDDLLGGS</sequence>
<dbReference type="SMART" id="SM00530">
    <property type="entry name" value="HTH_XRE"/>
    <property type="match status" value="1"/>
</dbReference>
<evidence type="ECO:0000313" key="2">
    <source>
        <dbReference type="EMBL" id="MBL1094291.1"/>
    </source>
</evidence>
<dbReference type="Pfam" id="PF19054">
    <property type="entry name" value="DUF5753"/>
    <property type="match status" value="1"/>
</dbReference>
<dbReference type="RefSeq" id="WP_201810781.1">
    <property type="nucleotide sequence ID" value="NZ_JAERRI010000027.1"/>
</dbReference>
<dbReference type="InterPro" id="IPR001387">
    <property type="entry name" value="Cro/C1-type_HTH"/>
</dbReference>
<dbReference type="Proteomes" id="UP000629371">
    <property type="component" value="Unassembled WGS sequence"/>
</dbReference>
<name>A0ABS1N2J8_9ACTN</name>
<dbReference type="CDD" id="cd00093">
    <property type="entry name" value="HTH_XRE"/>
    <property type="match status" value="1"/>
</dbReference>
<evidence type="ECO:0000259" key="1">
    <source>
        <dbReference type="PROSITE" id="PS50943"/>
    </source>
</evidence>
<dbReference type="InterPro" id="IPR010982">
    <property type="entry name" value="Lambda_DNA-bd_dom_sf"/>
</dbReference>
<feature type="domain" description="HTH cro/C1-type" evidence="1">
    <location>
        <begin position="20"/>
        <end position="74"/>
    </location>
</feature>
<dbReference type="InterPro" id="IPR043917">
    <property type="entry name" value="DUF5753"/>
</dbReference>
<gene>
    <name evidence="2" type="ORF">JK360_34105</name>
</gene>
<reference evidence="2 3" key="1">
    <citation type="submission" date="2021-01" db="EMBL/GenBank/DDBJ databases">
        <title>WGS of actinomycetes isolated from Thailand.</title>
        <authorList>
            <person name="Thawai C."/>
        </authorList>
    </citation>
    <scope>NUCLEOTIDE SEQUENCE [LARGE SCALE GENOMIC DNA]</scope>
    <source>
        <strain evidence="2 3">CH9-7</strain>
    </source>
</reference>
<keyword evidence="3" id="KW-1185">Reference proteome</keyword>
<dbReference type="SUPFAM" id="SSF47413">
    <property type="entry name" value="lambda repressor-like DNA-binding domains"/>
    <property type="match status" value="1"/>
</dbReference>
<accession>A0ABS1N2J8</accession>
<proteinExistence type="predicted"/>
<dbReference type="Pfam" id="PF13560">
    <property type="entry name" value="HTH_31"/>
    <property type="match status" value="1"/>
</dbReference>
<evidence type="ECO:0000313" key="3">
    <source>
        <dbReference type="Proteomes" id="UP000629371"/>
    </source>
</evidence>
<dbReference type="Gene3D" id="1.10.260.40">
    <property type="entry name" value="lambda repressor-like DNA-binding domains"/>
    <property type="match status" value="1"/>
</dbReference>
<dbReference type="EMBL" id="JAERRI010000027">
    <property type="protein sequence ID" value="MBL1094291.1"/>
    <property type="molecule type" value="Genomic_DNA"/>
</dbReference>
<dbReference type="PROSITE" id="PS50943">
    <property type="entry name" value="HTH_CROC1"/>
    <property type="match status" value="1"/>
</dbReference>
<comment type="caution">
    <text evidence="2">The sequence shown here is derived from an EMBL/GenBank/DDBJ whole genome shotgun (WGS) entry which is preliminary data.</text>
</comment>
<protein>
    <submittedName>
        <fullName evidence="2">Helix-turn-helix transcriptional regulator</fullName>
    </submittedName>
</protein>